<evidence type="ECO:0000259" key="5">
    <source>
        <dbReference type="Pfam" id="PF00171"/>
    </source>
</evidence>
<dbReference type="InterPro" id="IPR016162">
    <property type="entry name" value="Ald_DH_N"/>
</dbReference>
<dbReference type="InterPro" id="IPR029510">
    <property type="entry name" value="Ald_DH_CS_GLU"/>
</dbReference>
<dbReference type="NCBIfam" id="TIGR01780">
    <property type="entry name" value="SSADH"/>
    <property type="match status" value="1"/>
</dbReference>
<sequence length="483" mass="51808">MSLLNKELLREACYIGGKWITTPKTVTITNPATGEVLGQVPDCGRKEAAQAIEAANAAWAGWRSMPSVERANILNRWADLILKNEDELARILTLEQGKPLAESKGEIAVGASYIRWNAEEGRRAYGETIPTGMKGRRTITIRQPIGVAVAITPWNFPNSMITRKVSPALAAGCPIVIKPSPETPFSAIALAVLAEKAGMPKGVFSVITGNAQEIGAEFTQNPTVRALSFTGSTAVGKMLMRECADTLKKVSLELGGNAPFIVFDDADIGRAAKGALICKFRNAGQTCICANRIFVQEGIHDAFVEEFTRLAQAMRVGNGLDSGVTLGPLIRQDALEHMKILMADATAKGAKVLCGGKPHSLGGTFFEPTVLTNVTTDMRVFTDEIFGPIAPVMPFKTEEEAIALANDTNYGLAGYVYSRDIGRVWRVGEALEYGMVGINDTTLGISEAPFGGMKESGNGREGGRYGIDEFSEVKYLLLGGIDK</sequence>
<evidence type="ECO:0000256" key="2">
    <source>
        <dbReference type="ARBA" id="ARBA00023002"/>
    </source>
</evidence>
<dbReference type="CDD" id="cd07103">
    <property type="entry name" value="ALDH_F5_SSADH_GabD"/>
    <property type="match status" value="1"/>
</dbReference>
<dbReference type="KEGG" id="ovb:NB640_01525"/>
<dbReference type="InterPro" id="IPR016160">
    <property type="entry name" value="Ald_DH_CS_CYS"/>
</dbReference>
<dbReference type="InterPro" id="IPR010102">
    <property type="entry name" value="Succ_semiAld_DH"/>
</dbReference>
<reference evidence="6" key="1">
    <citation type="journal article" date="2022" name="Front. Microbiol.">
        <title>New perspectives on an old grouping: The genomic and phenotypic variability of Oxalobacter formigenes and the implications for calcium oxalate stone prevention.</title>
        <authorList>
            <person name="Chmiel J.A."/>
            <person name="Carr C."/>
            <person name="Stuivenberg G.A."/>
            <person name="Venema R."/>
            <person name="Chanyi R.M."/>
            <person name="Al K.F."/>
            <person name="Giguere D."/>
            <person name="Say H."/>
            <person name="Akouris P.P."/>
            <person name="Dominguez Romero S.A."/>
            <person name="Kwong A."/>
            <person name="Tai V."/>
            <person name="Koval S.F."/>
            <person name="Razvi H."/>
            <person name="Bjazevic J."/>
            <person name="Burton J.P."/>
        </authorList>
    </citation>
    <scope>NUCLEOTIDE SEQUENCE</scope>
    <source>
        <strain evidence="6">WoOx3</strain>
    </source>
</reference>
<name>A0A9E9M0P0_9BURK</name>
<proteinExistence type="inferred from homology"/>
<dbReference type="AlphaFoldDB" id="A0A9E9M0P0"/>
<evidence type="ECO:0000313" key="7">
    <source>
        <dbReference type="Proteomes" id="UP001156215"/>
    </source>
</evidence>
<dbReference type="SUPFAM" id="SSF53720">
    <property type="entry name" value="ALDH-like"/>
    <property type="match status" value="1"/>
</dbReference>
<dbReference type="InterPro" id="IPR015590">
    <property type="entry name" value="Aldehyde_DH_dom"/>
</dbReference>
<dbReference type="Gene3D" id="3.40.309.10">
    <property type="entry name" value="Aldehyde Dehydrogenase, Chain A, domain 2"/>
    <property type="match status" value="1"/>
</dbReference>
<comment type="similarity">
    <text evidence="1 4">Belongs to the aldehyde dehydrogenase family.</text>
</comment>
<dbReference type="GO" id="GO:0004777">
    <property type="term" value="F:succinate-semialdehyde dehydrogenase (NAD+) activity"/>
    <property type="evidence" value="ECO:0007669"/>
    <property type="project" value="TreeGrafter"/>
</dbReference>
<dbReference type="InterPro" id="IPR016163">
    <property type="entry name" value="Ald_DH_C"/>
</dbReference>
<keyword evidence="7" id="KW-1185">Reference proteome</keyword>
<dbReference type="GO" id="GO:0009450">
    <property type="term" value="P:gamma-aminobutyric acid catabolic process"/>
    <property type="evidence" value="ECO:0007669"/>
    <property type="project" value="InterPro"/>
</dbReference>
<gene>
    <name evidence="6" type="ORF">NB640_01525</name>
</gene>
<dbReference type="PROSITE" id="PS00070">
    <property type="entry name" value="ALDEHYDE_DEHYDR_CYS"/>
    <property type="match status" value="1"/>
</dbReference>
<evidence type="ECO:0000313" key="6">
    <source>
        <dbReference type="EMBL" id="WAW10373.1"/>
    </source>
</evidence>
<dbReference type="EMBL" id="CP098242">
    <property type="protein sequence ID" value="WAW10373.1"/>
    <property type="molecule type" value="Genomic_DNA"/>
</dbReference>
<evidence type="ECO:0000256" key="4">
    <source>
        <dbReference type="RuleBase" id="RU003345"/>
    </source>
</evidence>
<dbReference type="PROSITE" id="PS00687">
    <property type="entry name" value="ALDEHYDE_DEHYDR_GLU"/>
    <property type="match status" value="1"/>
</dbReference>
<accession>A0A9E9M0P0</accession>
<feature type="active site" evidence="3">
    <location>
        <position position="253"/>
    </location>
</feature>
<dbReference type="FunFam" id="3.40.309.10:FF:000004">
    <property type="entry name" value="Succinate-semialdehyde dehydrogenase I"/>
    <property type="match status" value="1"/>
</dbReference>
<dbReference type="PANTHER" id="PTHR43353:SF5">
    <property type="entry name" value="SUCCINATE-SEMIALDEHYDE DEHYDROGENASE, MITOCHONDRIAL"/>
    <property type="match status" value="1"/>
</dbReference>
<keyword evidence="2 4" id="KW-0560">Oxidoreductase</keyword>
<dbReference type="Pfam" id="PF00171">
    <property type="entry name" value="Aldedh"/>
    <property type="match status" value="1"/>
</dbReference>
<dbReference type="PANTHER" id="PTHR43353">
    <property type="entry name" value="SUCCINATE-SEMIALDEHYDE DEHYDROGENASE, MITOCHONDRIAL"/>
    <property type="match status" value="1"/>
</dbReference>
<evidence type="ECO:0000256" key="1">
    <source>
        <dbReference type="ARBA" id="ARBA00009986"/>
    </source>
</evidence>
<organism evidence="6 7">
    <name type="scientific">Oxalobacter vibrioformis</name>
    <dbReference type="NCBI Taxonomy" id="933080"/>
    <lineage>
        <taxon>Bacteria</taxon>
        <taxon>Pseudomonadati</taxon>
        <taxon>Pseudomonadota</taxon>
        <taxon>Betaproteobacteria</taxon>
        <taxon>Burkholderiales</taxon>
        <taxon>Oxalobacteraceae</taxon>
        <taxon>Oxalobacter</taxon>
    </lineage>
</organism>
<dbReference type="FunFam" id="3.40.605.10:FF:000005">
    <property type="entry name" value="Succinate-semialdehyde dehydrogenase I"/>
    <property type="match status" value="1"/>
</dbReference>
<dbReference type="Gene3D" id="3.40.605.10">
    <property type="entry name" value="Aldehyde Dehydrogenase, Chain A, domain 1"/>
    <property type="match status" value="1"/>
</dbReference>
<feature type="domain" description="Aldehyde dehydrogenase" evidence="5">
    <location>
        <begin position="24"/>
        <end position="475"/>
    </location>
</feature>
<dbReference type="InterPro" id="IPR050740">
    <property type="entry name" value="Aldehyde_DH_Superfamily"/>
</dbReference>
<dbReference type="Proteomes" id="UP001156215">
    <property type="component" value="Chromosome"/>
</dbReference>
<protein>
    <submittedName>
        <fullName evidence="6">NAD-dependent succinate-semialdehyde dehydrogenase</fullName>
    </submittedName>
</protein>
<dbReference type="RefSeq" id="WP_269309385.1">
    <property type="nucleotide sequence ID" value="NZ_CP098242.1"/>
</dbReference>
<dbReference type="InterPro" id="IPR016161">
    <property type="entry name" value="Ald_DH/histidinol_DH"/>
</dbReference>
<evidence type="ECO:0000256" key="3">
    <source>
        <dbReference type="PROSITE-ProRule" id="PRU10007"/>
    </source>
</evidence>